<evidence type="ECO:0000256" key="1">
    <source>
        <dbReference type="ARBA" id="ARBA00022490"/>
    </source>
</evidence>
<dbReference type="GO" id="GO:0005737">
    <property type="term" value="C:cytoplasm"/>
    <property type="evidence" value="ECO:0007669"/>
    <property type="project" value="UniProtKB-SubCell"/>
</dbReference>
<evidence type="ECO:0000256" key="3">
    <source>
        <dbReference type="ARBA" id="ARBA00023125"/>
    </source>
</evidence>
<keyword evidence="8" id="KW-0347">Helicase</keyword>
<protein>
    <recommendedName>
        <fullName evidence="6">Holliday junction branch migration complex subunit RuvA</fullName>
    </recommendedName>
</protein>
<reference evidence="8 9" key="1">
    <citation type="submission" date="2019-11" db="EMBL/GenBank/DDBJ databases">
        <title>Comparative genomics of hydrocarbon-degrading Desulfosarcina strains.</title>
        <authorList>
            <person name="Watanabe M."/>
            <person name="Kojima H."/>
            <person name="Fukui M."/>
        </authorList>
    </citation>
    <scope>NUCLEOTIDE SEQUENCE [LARGE SCALE GENOMIC DNA]</scope>
    <source>
        <strain evidence="8 9">28bB2T</strain>
    </source>
</reference>
<dbReference type="Pfam" id="PF14520">
    <property type="entry name" value="HHH_5"/>
    <property type="match status" value="1"/>
</dbReference>
<evidence type="ECO:0000256" key="5">
    <source>
        <dbReference type="ARBA" id="ARBA00023204"/>
    </source>
</evidence>
<dbReference type="GO" id="GO:0048476">
    <property type="term" value="C:Holliday junction resolvase complex"/>
    <property type="evidence" value="ECO:0007669"/>
    <property type="project" value="UniProtKB-UniRule"/>
</dbReference>
<keyword evidence="4 6" id="KW-0233">DNA recombination</keyword>
<dbReference type="GO" id="GO:0009378">
    <property type="term" value="F:four-way junction helicase activity"/>
    <property type="evidence" value="ECO:0007669"/>
    <property type="project" value="InterPro"/>
</dbReference>
<dbReference type="Gene3D" id="2.40.50.140">
    <property type="entry name" value="Nucleic acid-binding proteins"/>
    <property type="match status" value="1"/>
</dbReference>
<dbReference type="Proteomes" id="UP000425960">
    <property type="component" value="Chromosome"/>
</dbReference>
<dbReference type="KEGG" id="dov:DSCO28_22180"/>
<dbReference type="GO" id="GO:0006310">
    <property type="term" value="P:DNA recombination"/>
    <property type="evidence" value="ECO:0007669"/>
    <property type="project" value="UniProtKB-UniRule"/>
</dbReference>
<keyword evidence="3 6" id="KW-0238">DNA-binding</keyword>
<evidence type="ECO:0000259" key="7">
    <source>
        <dbReference type="Pfam" id="PF01330"/>
    </source>
</evidence>
<keyword evidence="8" id="KW-0067">ATP-binding</keyword>
<dbReference type="SUPFAM" id="SSF47781">
    <property type="entry name" value="RuvA domain 2-like"/>
    <property type="match status" value="1"/>
</dbReference>
<dbReference type="InterPro" id="IPR013849">
    <property type="entry name" value="DNA_helicase_Holl-junc_RuvA_I"/>
</dbReference>
<dbReference type="GO" id="GO:0000400">
    <property type="term" value="F:four-way junction DNA binding"/>
    <property type="evidence" value="ECO:0007669"/>
    <property type="project" value="UniProtKB-UniRule"/>
</dbReference>
<evidence type="ECO:0000313" key="8">
    <source>
        <dbReference type="EMBL" id="BBO81652.1"/>
    </source>
</evidence>
<dbReference type="NCBIfam" id="TIGR00084">
    <property type="entry name" value="ruvA"/>
    <property type="match status" value="1"/>
</dbReference>
<comment type="similarity">
    <text evidence="6">Belongs to the RuvA family.</text>
</comment>
<keyword evidence="8" id="KW-0378">Hydrolase</keyword>
<accession>A0A5K7ZHR5</accession>
<dbReference type="GO" id="GO:0005524">
    <property type="term" value="F:ATP binding"/>
    <property type="evidence" value="ECO:0007669"/>
    <property type="project" value="InterPro"/>
</dbReference>
<dbReference type="HAMAP" id="MF_00031">
    <property type="entry name" value="DNA_HJ_migration_RuvA"/>
    <property type="match status" value="1"/>
</dbReference>
<proteinExistence type="inferred from homology"/>
<keyword evidence="8" id="KW-0547">Nucleotide-binding</keyword>
<organism evidence="8 9">
    <name type="scientific">Desulfosarcina ovata subsp. sediminis</name>
    <dbReference type="NCBI Taxonomy" id="885957"/>
    <lineage>
        <taxon>Bacteria</taxon>
        <taxon>Pseudomonadati</taxon>
        <taxon>Thermodesulfobacteriota</taxon>
        <taxon>Desulfobacteria</taxon>
        <taxon>Desulfobacterales</taxon>
        <taxon>Desulfosarcinaceae</taxon>
        <taxon>Desulfosarcina</taxon>
    </lineage>
</organism>
<comment type="subunit">
    <text evidence="6">Homotetramer. Forms an RuvA(8)-RuvB(12)-Holliday junction (HJ) complex. HJ DNA is sandwiched between 2 RuvA tetramers; dsDNA enters through RuvA and exits via RuvB. An RuvB hexamer assembles on each DNA strand where it exits the tetramer. Each RuvB hexamer is contacted by two RuvA subunits (via domain III) on 2 adjacent RuvB subunits; this complex drives branch migration. In the full resolvosome a probable DNA-RuvA(4)-RuvB(12)-RuvC(2) complex forms which resolves the HJ.</text>
</comment>
<comment type="subcellular location">
    <subcellularLocation>
        <location evidence="6">Cytoplasm</location>
    </subcellularLocation>
</comment>
<comment type="function">
    <text evidence="6">The RuvA-RuvB-RuvC complex processes Holliday junction (HJ) DNA during genetic recombination and DNA repair, while the RuvA-RuvB complex plays an important role in the rescue of blocked DNA replication forks via replication fork reversal (RFR). RuvA specifically binds to HJ cruciform DNA, conferring on it an open structure. The RuvB hexamer acts as an ATP-dependent pump, pulling dsDNA into and through the RuvAB complex. HJ branch migration allows RuvC to scan DNA until it finds its consensus sequence, where it cleaves and resolves the cruciform DNA.</text>
</comment>
<dbReference type="GO" id="GO:0006281">
    <property type="term" value="P:DNA repair"/>
    <property type="evidence" value="ECO:0007669"/>
    <property type="project" value="UniProtKB-UniRule"/>
</dbReference>
<keyword evidence="1 6" id="KW-0963">Cytoplasm</keyword>
<dbReference type="Pfam" id="PF01330">
    <property type="entry name" value="RuvA_N"/>
    <property type="match status" value="1"/>
</dbReference>
<comment type="domain">
    <text evidence="6">Has three domains with a flexible linker between the domains II and III and assumes an 'L' shape. Domain III is highly mobile and contacts RuvB.</text>
</comment>
<gene>
    <name evidence="6 8" type="primary">ruvA</name>
    <name evidence="8" type="ORF">DSCO28_22180</name>
</gene>
<dbReference type="EMBL" id="AP021876">
    <property type="protein sequence ID" value="BBO81652.1"/>
    <property type="molecule type" value="Genomic_DNA"/>
</dbReference>
<dbReference type="AlphaFoldDB" id="A0A5K7ZHR5"/>
<evidence type="ECO:0000256" key="4">
    <source>
        <dbReference type="ARBA" id="ARBA00023172"/>
    </source>
</evidence>
<sequence>MKKEPDRILLLVNHVGYEILVPVVVMETLAQKTIGDEVSLYIYYYQTERQPKPVLIGFNLEAEKEFFQSFITVEAIGPLKAVKALNISVGDIAHAIESGDVKTLKQLSGIGDRTAHKIVASLKGKMNKFALIRHETGDAQMPVDEDFIEMVMDVLISQLGYKTTDAREMIGAAIKRNTAISTAEQLFDEIYRGQRQE</sequence>
<name>A0A5K7ZHR5_9BACT</name>
<dbReference type="InterPro" id="IPR010994">
    <property type="entry name" value="RuvA_2-like"/>
</dbReference>
<dbReference type="InterPro" id="IPR000085">
    <property type="entry name" value="RuvA"/>
</dbReference>
<keyword evidence="5 6" id="KW-0234">DNA repair</keyword>
<comment type="caution">
    <text evidence="6">Lacks conserved residue(s) required for the propagation of feature annotation.</text>
</comment>
<dbReference type="Gene3D" id="1.10.150.20">
    <property type="entry name" value="5' to 3' exonuclease, C-terminal subdomain"/>
    <property type="match status" value="1"/>
</dbReference>
<feature type="domain" description="DNA helicase Holliday junction RuvA type" evidence="7">
    <location>
        <begin position="2"/>
        <end position="50"/>
    </location>
</feature>
<dbReference type="InterPro" id="IPR012340">
    <property type="entry name" value="NA-bd_OB-fold"/>
</dbReference>
<feature type="region of interest" description="Domain III" evidence="6">
    <location>
        <begin position="148"/>
        <end position="197"/>
    </location>
</feature>
<evidence type="ECO:0000256" key="2">
    <source>
        <dbReference type="ARBA" id="ARBA00022763"/>
    </source>
</evidence>
<keyword evidence="2 6" id="KW-0227">DNA damage</keyword>
<evidence type="ECO:0000256" key="6">
    <source>
        <dbReference type="HAMAP-Rule" id="MF_00031"/>
    </source>
</evidence>
<evidence type="ECO:0000313" key="9">
    <source>
        <dbReference type="Proteomes" id="UP000425960"/>
    </source>
</evidence>